<evidence type="ECO:0000313" key="1">
    <source>
        <dbReference type="EMBL" id="SDL61083.1"/>
    </source>
</evidence>
<proteinExistence type="predicted"/>
<dbReference type="Proteomes" id="UP000199242">
    <property type="component" value="Unassembled WGS sequence"/>
</dbReference>
<dbReference type="EMBL" id="FNHD01000003">
    <property type="protein sequence ID" value="SDL61083.1"/>
    <property type="molecule type" value="Genomic_DNA"/>
</dbReference>
<evidence type="ECO:0000313" key="2">
    <source>
        <dbReference type="Proteomes" id="UP000199242"/>
    </source>
</evidence>
<name>A0ABY0QRA7_9FLAO</name>
<protein>
    <submittedName>
        <fullName evidence="1">Uncharacterized protein</fullName>
    </submittedName>
</protein>
<reference evidence="1 2" key="1">
    <citation type="submission" date="2016-10" db="EMBL/GenBank/DDBJ databases">
        <authorList>
            <person name="Varghese N."/>
            <person name="Submissions S."/>
        </authorList>
    </citation>
    <scope>NUCLEOTIDE SEQUENCE [LARGE SCALE GENOMIC DNA]</scope>
    <source>
        <strain evidence="1 2">CGMCC 1.10941</strain>
    </source>
</reference>
<keyword evidence="2" id="KW-1185">Reference proteome</keyword>
<comment type="caution">
    <text evidence="1">The sequence shown here is derived from an EMBL/GenBank/DDBJ whole genome shotgun (WGS) entry which is preliminary data.</text>
</comment>
<gene>
    <name evidence="1" type="ORF">SAMN05216273_103118</name>
</gene>
<organism evidence="1 2">
    <name type="scientific">Chryseobacterium taihuense</name>
    <dbReference type="NCBI Taxonomy" id="1141221"/>
    <lineage>
        <taxon>Bacteria</taxon>
        <taxon>Pseudomonadati</taxon>
        <taxon>Bacteroidota</taxon>
        <taxon>Flavobacteriia</taxon>
        <taxon>Flavobacteriales</taxon>
        <taxon>Weeksellaceae</taxon>
        <taxon>Chryseobacterium group</taxon>
        <taxon>Chryseobacterium</taxon>
    </lineage>
</organism>
<accession>A0ABY0QRA7</accession>
<dbReference type="RefSeq" id="WP_089742092.1">
    <property type="nucleotide sequence ID" value="NZ_FNHD01000003.1"/>
</dbReference>
<sequence>MHPNEEIKRNNRIKKVISNSRAIISKQIDFTIGCIKMKNLICSVSDIKPIEEIDLVIFNDFYNEMAFYPIGEEITLYNQKYLEKLELRHSSYY</sequence>